<name>A0AAW0AGU4_9AGAR</name>
<proteinExistence type="predicted"/>
<dbReference type="Proteomes" id="UP001362999">
    <property type="component" value="Unassembled WGS sequence"/>
</dbReference>
<dbReference type="Gene3D" id="1.25.40.10">
    <property type="entry name" value="Tetratricopeptide repeat domain"/>
    <property type="match status" value="3"/>
</dbReference>
<dbReference type="PANTHER" id="PTHR19959">
    <property type="entry name" value="KINESIN LIGHT CHAIN"/>
    <property type="match status" value="1"/>
</dbReference>
<dbReference type="PANTHER" id="PTHR19959:SF119">
    <property type="entry name" value="FUNGAL LIPASE-LIKE DOMAIN-CONTAINING PROTEIN"/>
    <property type="match status" value="1"/>
</dbReference>
<accession>A0AAW0AGU4</accession>
<feature type="domain" description="CHAT" evidence="1">
    <location>
        <begin position="1170"/>
        <end position="1438"/>
    </location>
</feature>
<evidence type="ECO:0000313" key="3">
    <source>
        <dbReference type="Proteomes" id="UP001362999"/>
    </source>
</evidence>
<reference evidence="2 3" key="1">
    <citation type="journal article" date="2024" name="J Genomics">
        <title>Draft genome sequencing and assembly of Favolaschia claudopus CIRM-BRFM 2984 isolated from oak limbs.</title>
        <authorList>
            <person name="Navarro D."/>
            <person name="Drula E."/>
            <person name="Chaduli D."/>
            <person name="Cazenave R."/>
            <person name="Ahrendt S."/>
            <person name="Wang J."/>
            <person name="Lipzen A."/>
            <person name="Daum C."/>
            <person name="Barry K."/>
            <person name="Grigoriev I.V."/>
            <person name="Favel A."/>
            <person name="Rosso M.N."/>
            <person name="Martin F."/>
        </authorList>
    </citation>
    <scope>NUCLEOTIDE SEQUENCE [LARGE SCALE GENOMIC DNA]</scope>
    <source>
        <strain evidence="2 3">CIRM-BRFM 2984</strain>
    </source>
</reference>
<dbReference type="InterPro" id="IPR011990">
    <property type="entry name" value="TPR-like_helical_dom_sf"/>
</dbReference>
<protein>
    <submittedName>
        <fullName evidence="2">CHAT domain-containing protein</fullName>
    </submittedName>
</protein>
<evidence type="ECO:0000313" key="2">
    <source>
        <dbReference type="EMBL" id="KAK7008278.1"/>
    </source>
</evidence>
<evidence type="ECO:0000259" key="1">
    <source>
        <dbReference type="Pfam" id="PF12770"/>
    </source>
</evidence>
<gene>
    <name evidence="2" type="ORF">R3P38DRAFT_2791763</name>
</gene>
<keyword evidence="3" id="KW-1185">Reference proteome</keyword>
<dbReference type="EMBL" id="JAWWNJ010000068">
    <property type="protein sequence ID" value="KAK7008278.1"/>
    <property type="molecule type" value="Genomic_DNA"/>
</dbReference>
<sequence length="1439" mass="160022">MLVSDLESNSKIEAMVTSFQLDKIQVTSLYDHHEDLPSSTRMFAQVIIIGNIFAQTLAVTSKDGDKTWELNFASKCSIPPTLSFMITVLRETEFGGKRLLIQLSKVNHDGPLLNLQASFSGSQLPCEYPIGSSTPFTSDTSGIFTNLNIEEDLKKMNKHISGNTSPASAQQVWMMHERILLCFTSSNYRAGLLSVLGDISLQTYQSTGATSDLNQAICAYHDAVRDCSRSQTYCTDFAKSLLQRFTVLGRLLDINKAVEVLRDANAFTSPEHPAKAGLLNTLAGALSMRFEHKGDINDLNEAIQSMDSAISLTPNDHEQKHFRLSNLGNLLSVRSKALQKSDDLLRSIVSLEAAVSLTLDDHPSHPEHLKELGCALLVRFEQLHDVDDLNQSVQKLETAISLTPEDEPDLPLWLNSLGDSFRVRFEQCGDFEDLTRAISSFESAVTSIPNSHPDLSLLLNNLGNSLLTRFEQHNNLEDLCQCIQQFELALTLNSPEHTDQPLCLNNLGNALLVRFEQLGDIDDLTQSILQFEAANSLTPDDDPAKFERLNNLGTLLDKRFEQLNKVDDLHRSIYLRQTAVCLTSDHHIESPELLANLGSSLFDRFKIDGNVDDLNQYVTLTETAMNLTLHDQPIRPLRLLNLGTAFLERFSQLGDLPDLHSAITRLEEAHTLLPDKHIDRPRILSTLGIALQTRFKYAGDLNDVNQAVDRTQAAVALTRDNDQDKPIWLNRAGSARLERFQQLGDLEDLDQARLNELKDLSQAILGFQSAITLLPDGHSTKPPSLNGLGISLMTCFGHSHDVDDLYQAKQTFETGVALTPDNHLNKPSLLNNLGNSLAECFKHSQHSDDLNQAILQRRAAIDITPEGHPSRPLWLNNLGNSLSIRFDQHHNPDDSEQLLQCYSAAACSSTGPAIVRFEAAKRWAEHARIYQRTFMLDAYAIAIELLPELAWLGLSITDRHHHLIEVGQIVRDAASAAITANEYHRAVEWLEQGRSIIWGQLLNLRSPVDELRESHCNLADQLVALSRSLETASARNISSTNTNQLQSLGNVANQYHSIALQRKELLYQIRKQTGYEKFLLPKTISELSLAARNGPVIMLNISVYQCDALVLISEFGNEVKHVPLRAFTFQHAQDLVRALSSAVECAGRTERIIVKREGQQNPNEIFGNVLSHLWVKIVKPVLDEIKITDALSQDSLQRVWWCPTGPLVFLPIHAAGIYTQNGLTALIESQRPQAKPQAALQLLGVTQPSAEGQRHIPGTHTEIKYIRQLAKDKISVLWLDQNAATIERVTQGMMKYNWVHFACHGIQSSSPTQSALLLAGSSRLTLEKIVGLALPDADLAFLSACQTATGSKELEDEAVHLAAGMLLAGYRSVIGTMWTIEDNYAPQVAKAVYTHLLETSPPDSTRAAEALHFAIKQLQESLVPEKSFLYWVPFVHFGI</sequence>
<dbReference type="InterPro" id="IPR024983">
    <property type="entry name" value="CHAT_dom"/>
</dbReference>
<dbReference type="SUPFAM" id="SSF48452">
    <property type="entry name" value="TPR-like"/>
    <property type="match status" value="1"/>
</dbReference>
<comment type="caution">
    <text evidence="2">The sequence shown here is derived from an EMBL/GenBank/DDBJ whole genome shotgun (WGS) entry which is preliminary data.</text>
</comment>
<dbReference type="Pfam" id="PF12770">
    <property type="entry name" value="CHAT"/>
    <property type="match status" value="1"/>
</dbReference>
<organism evidence="2 3">
    <name type="scientific">Favolaschia claudopus</name>
    <dbReference type="NCBI Taxonomy" id="2862362"/>
    <lineage>
        <taxon>Eukaryota</taxon>
        <taxon>Fungi</taxon>
        <taxon>Dikarya</taxon>
        <taxon>Basidiomycota</taxon>
        <taxon>Agaricomycotina</taxon>
        <taxon>Agaricomycetes</taxon>
        <taxon>Agaricomycetidae</taxon>
        <taxon>Agaricales</taxon>
        <taxon>Marasmiineae</taxon>
        <taxon>Mycenaceae</taxon>
        <taxon>Favolaschia</taxon>
    </lineage>
</organism>